<dbReference type="Proteomes" id="UP000737612">
    <property type="component" value="Unassembled WGS sequence"/>
</dbReference>
<evidence type="ECO:0000256" key="15">
    <source>
        <dbReference type="ARBA" id="ARBA00023141"/>
    </source>
</evidence>
<dbReference type="HAMAP" id="MF_00110">
    <property type="entry name" value="DHQ_synthase"/>
    <property type="match status" value="1"/>
</dbReference>
<evidence type="ECO:0000256" key="1">
    <source>
        <dbReference type="ARBA" id="ARBA00001393"/>
    </source>
</evidence>
<keyword evidence="16 18" id="KW-0456">Lyase</keyword>
<dbReference type="GO" id="GO:0009423">
    <property type="term" value="P:chorismate biosynthetic process"/>
    <property type="evidence" value="ECO:0007669"/>
    <property type="project" value="UniProtKB-UniRule"/>
</dbReference>
<feature type="binding site" evidence="18">
    <location>
        <begin position="134"/>
        <end position="135"/>
    </location>
    <ligand>
        <name>NAD(+)</name>
        <dbReference type="ChEBI" id="CHEBI:57540"/>
    </ligand>
</feature>
<dbReference type="InterPro" id="IPR030963">
    <property type="entry name" value="DHQ_synth_fam"/>
</dbReference>
<evidence type="ECO:0000256" key="7">
    <source>
        <dbReference type="ARBA" id="ARBA00013031"/>
    </source>
</evidence>
<keyword evidence="12 18" id="KW-0547">Nucleotide-binding</keyword>
<comment type="caution">
    <text evidence="18">Lacks conserved residue(s) required for the propagation of feature annotation.</text>
</comment>
<evidence type="ECO:0000256" key="11">
    <source>
        <dbReference type="ARBA" id="ARBA00022723"/>
    </source>
</evidence>
<keyword evidence="10 18" id="KW-0028">Amino-acid biosynthesis</keyword>
<dbReference type="GO" id="GO:0003856">
    <property type="term" value="F:3-dehydroquinate synthase activity"/>
    <property type="evidence" value="ECO:0007669"/>
    <property type="project" value="UniProtKB-UniRule"/>
</dbReference>
<comment type="cofactor">
    <cofactor evidence="2 18">
        <name>NAD(+)</name>
        <dbReference type="ChEBI" id="CHEBI:57540"/>
    </cofactor>
</comment>
<evidence type="ECO:0000256" key="2">
    <source>
        <dbReference type="ARBA" id="ARBA00001911"/>
    </source>
</evidence>
<comment type="similarity">
    <text evidence="6 18">Belongs to the sugar phosphate cyclases superfamily. Dehydroquinate synthase family.</text>
</comment>
<keyword evidence="17 18" id="KW-0170">Cobalt</keyword>
<keyword evidence="11 18" id="KW-0479">Metal-binding</keyword>
<dbReference type="Gene3D" id="3.40.50.1970">
    <property type="match status" value="1"/>
</dbReference>
<dbReference type="GO" id="GO:0009073">
    <property type="term" value="P:aromatic amino acid family biosynthetic process"/>
    <property type="evidence" value="ECO:0007669"/>
    <property type="project" value="UniProtKB-KW"/>
</dbReference>
<comment type="catalytic activity">
    <reaction evidence="1 18">
        <text>7-phospho-2-dehydro-3-deoxy-D-arabino-heptonate = 3-dehydroquinate + phosphate</text>
        <dbReference type="Rhea" id="RHEA:21968"/>
        <dbReference type="ChEBI" id="CHEBI:32364"/>
        <dbReference type="ChEBI" id="CHEBI:43474"/>
        <dbReference type="ChEBI" id="CHEBI:58394"/>
        <dbReference type="EC" id="4.2.3.4"/>
    </reaction>
</comment>
<dbReference type="SUPFAM" id="SSF56796">
    <property type="entry name" value="Dehydroquinate synthase-like"/>
    <property type="match status" value="1"/>
</dbReference>
<dbReference type="AlphaFoldDB" id="A0A174KFV0"/>
<evidence type="ECO:0000259" key="19">
    <source>
        <dbReference type="Pfam" id="PF01761"/>
    </source>
</evidence>
<keyword evidence="15 18" id="KW-0057">Aromatic amino acid biosynthesis</keyword>
<dbReference type="Proteomes" id="UP001199915">
    <property type="component" value="Unassembled WGS sequence"/>
</dbReference>
<keyword evidence="14 18" id="KW-0520">NAD</keyword>
<dbReference type="InterPro" id="IPR056179">
    <property type="entry name" value="DHQS_C"/>
</dbReference>
<feature type="binding site" evidence="18">
    <location>
        <position position="156"/>
    </location>
    <ligand>
        <name>NAD(+)</name>
        <dbReference type="ChEBI" id="CHEBI:57540"/>
    </ligand>
</feature>
<evidence type="ECO:0000313" key="21">
    <source>
        <dbReference type="EMBL" id="MBN2954164.1"/>
    </source>
</evidence>
<dbReference type="InterPro" id="IPR050071">
    <property type="entry name" value="Dehydroquinate_synthase"/>
</dbReference>
<gene>
    <name evidence="18 21" type="primary">aroB</name>
    <name evidence="21" type="ORF">JTJ23_11370</name>
    <name evidence="22" type="ORF">L0N21_08405</name>
</gene>
<dbReference type="GO" id="GO:0005737">
    <property type="term" value="C:cytoplasm"/>
    <property type="evidence" value="ECO:0007669"/>
    <property type="project" value="UniProtKB-SubCell"/>
</dbReference>
<evidence type="ECO:0000256" key="18">
    <source>
        <dbReference type="HAMAP-Rule" id="MF_00110"/>
    </source>
</evidence>
<evidence type="ECO:0000256" key="10">
    <source>
        <dbReference type="ARBA" id="ARBA00022605"/>
    </source>
</evidence>
<dbReference type="CDD" id="cd08195">
    <property type="entry name" value="DHQS"/>
    <property type="match status" value="1"/>
</dbReference>
<dbReference type="EC" id="4.2.3.4" evidence="7 18"/>
<dbReference type="GeneID" id="79855398"/>
<comment type="subcellular location">
    <subcellularLocation>
        <location evidence="4 18">Cytoplasm</location>
    </subcellularLocation>
</comment>
<evidence type="ECO:0000256" key="14">
    <source>
        <dbReference type="ARBA" id="ARBA00023027"/>
    </source>
</evidence>
<comment type="pathway">
    <text evidence="5 18">Metabolic intermediate biosynthesis; chorismate biosynthesis; chorismate from D-erythrose 4-phosphate and phosphoenolpyruvate: step 2/7.</text>
</comment>
<feature type="binding site" evidence="18">
    <location>
        <position position="147"/>
    </location>
    <ligand>
        <name>NAD(+)</name>
        <dbReference type="ChEBI" id="CHEBI:57540"/>
    </ligand>
</feature>
<dbReference type="Pfam" id="PF24621">
    <property type="entry name" value="DHQS_C"/>
    <property type="match status" value="1"/>
</dbReference>
<evidence type="ECO:0000256" key="5">
    <source>
        <dbReference type="ARBA" id="ARBA00004661"/>
    </source>
</evidence>
<dbReference type="InterPro" id="IPR030960">
    <property type="entry name" value="DHQS/DOIS_N"/>
</dbReference>
<comment type="function">
    <text evidence="18">Catalyzes the conversion of 3-deoxy-D-arabino-heptulosonate 7-phosphate (DAHP) to dehydroquinate (DHQ).</text>
</comment>
<evidence type="ECO:0000256" key="17">
    <source>
        <dbReference type="ARBA" id="ARBA00023285"/>
    </source>
</evidence>
<dbReference type="GO" id="GO:0000166">
    <property type="term" value="F:nucleotide binding"/>
    <property type="evidence" value="ECO:0007669"/>
    <property type="project" value="UniProtKB-KW"/>
</dbReference>
<dbReference type="EMBL" id="JAFHBD010000058">
    <property type="protein sequence ID" value="MBN2954164.1"/>
    <property type="molecule type" value="Genomic_DNA"/>
</dbReference>
<evidence type="ECO:0000259" key="20">
    <source>
        <dbReference type="Pfam" id="PF24621"/>
    </source>
</evidence>
<dbReference type="GO" id="GO:0008652">
    <property type="term" value="P:amino acid biosynthetic process"/>
    <property type="evidence" value="ECO:0007669"/>
    <property type="project" value="UniProtKB-KW"/>
</dbReference>
<feature type="binding site" evidence="18">
    <location>
        <position position="268"/>
    </location>
    <ligand>
        <name>Zn(2+)</name>
        <dbReference type="ChEBI" id="CHEBI:29105"/>
    </ligand>
</feature>
<dbReference type="GO" id="GO:0046872">
    <property type="term" value="F:metal ion binding"/>
    <property type="evidence" value="ECO:0007669"/>
    <property type="project" value="UniProtKB-KW"/>
</dbReference>
<protein>
    <recommendedName>
        <fullName evidence="8 18">3-dehydroquinate synthase</fullName>
        <shortName evidence="18">DHQS</shortName>
        <ecNumber evidence="7 18">4.2.3.4</ecNumber>
    </recommendedName>
</protein>
<comment type="caution">
    <text evidence="21">The sequence shown here is derived from an EMBL/GenBank/DDBJ whole genome shotgun (WGS) entry which is preliminary data.</text>
</comment>
<feature type="binding site" evidence="18">
    <location>
        <position position="252"/>
    </location>
    <ligand>
        <name>Zn(2+)</name>
        <dbReference type="ChEBI" id="CHEBI:29105"/>
    </ligand>
</feature>
<dbReference type="FunFam" id="3.40.50.1970:FF:000007">
    <property type="entry name" value="Pentafunctional AROM polypeptide"/>
    <property type="match status" value="1"/>
</dbReference>
<dbReference type="Pfam" id="PF01761">
    <property type="entry name" value="DHQ_synthase"/>
    <property type="match status" value="1"/>
</dbReference>
<evidence type="ECO:0000256" key="9">
    <source>
        <dbReference type="ARBA" id="ARBA00022490"/>
    </source>
</evidence>
<reference evidence="22" key="2">
    <citation type="submission" date="2022-01" db="EMBL/GenBank/DDBJ databases">
        <title>Collection of gut derived symbiotic bacterial strains cultured from healthy donors.</title>
        <authorList>
            <person name="Lin H."/>
            <person name="Kohout C."/>
            <person name="Waligurski E."/>
            <person name="Pamer E.G."/>
        </authorList>
    </citation>
    <scope>NUCLEOTIDE SEQUENCE</scope>
    <source>
        <strain evidence="22">DFI.5.49</strain>
    </source>
</reference>
<evidence type="ECO:0000256" key="3">
    <source>
        <dbReference type="ARBA" id="ARBA00001947"/>
    </source>
</evidence>
<sequence>MKTLTVKREGTSTEFSYEIVWDGSYERLAGCVENLKLPAKKACIVTDSTVSELYLEEVKNVLSPLFETVTAFVFPAGEASKNLDTVKDLYTHLIENHFERKDILFALGGGVVGDLTGYAAATYLRGIDFIQLPTTLLAQVDSSVGGKTGVDFDQYKNMVGAFHHPRLVYMNMATLKSLNGEQFACGMGEVLKTGLIRDEKFYIWTINHMSEIEERIEPVLTKMIQKCCDIKRQVVENDPTEQGERAVLNLGHTIGHAIEKLKNFELLHGQCVALGTVAAAYISYKRSYLSDEEFYEIRDMNVGFYLPITVDGLKSEDILAATKSDKKMEQGTIKFILLESVGHAVVDRTVTDEEMLEAINSINGDLIDEE</sequence>
<feature type="domain" description="3-dehydroquinate synthase C-terminal" evidence="20">
    <location>
        <begin position="186"/>
        <end position="328"/>
    </location>
</feature>
<feature type="binding site" evidence="18">
    <location>
        <begin position="110"/>
        <end position="114"/>
    </location>
    <ligand>
        <name>NAD(+)</name>
        <dbReference type="ChEBI" id="CHEBI:57540"/>
    </ligand>
</feature>
<comment type="cofactor">
    <cofactor evidence="18">
        <name>Co(2+)</name>
        <dbReference type="ChEBI" id="CHEBI:48828"/>
    </cofactor>
    <cofactor evidence="18">
        <name>Zn(2+)</name>
        <dbReference type="ChEBI" id="CHEBI:29105"/>
    </cofactor>
    <text evidence="18">Binds 1 divalent metal cation per subunit. Can use either Co(2+) or Zn(2+).</text>
</comment>
<dbReference type="OrthoDB" id="9806583at2"/>
<proteinExistence type="inferred from homology"/>
<evidence type="ECO:0000256" key="16">
    <source>
        <dbReference type="ARBA" id="ARBA00023239"/>
    </source>
</evidence>
<dbReference type="PANTHER" id="PTHR43622:SF7">
    <property type="entry name" value="3-DEHYDROQUINATE SYNTHASE, CHLOROPLASTIC"/>
    <property type="match status" value="1"/>
</dbReference>
<evidence type="ECO:0000256" key="4">
    <source>
        <dbReference type="ARBA" id="ARBA00004496"/>
    </source>
</evidence>
<dbReference type="Gene3D" id="1.20.1090.10">
    <property type="entry name" value="Dehydroquinate synthase-like - alpha domain"/>
    <property type="match status" value="1"/>
</dbReference>
<accession>A0A174KFV0</accession>
<evidence type="ECO:0000256" key="8">
    <source>
        <dbReference type="ARBA" id="ARBA00017684"/>
    </source>
</evidence>
<evidence type="ECO:0000313" key="23">
    <source>
        <dbReference type="Proteomes" id="UP000737612"/>
    </source>
</evidence>
<feature type="domain" description="3-dehydroquinate synthase N-terminal" evidence="19">
    <location>
        <begin position="72"/>
        <end position="183"/>
    </location>
</feature>
<dbReference type="RefSeq" id="WP_055217839.1">
    <property type="nucleotide sequence ID" value="NZ_CABJFB010000006.1"/>
</dbReference>
<evidence type="ECO:0000313" key="22">
    <source>
        <dbReference type="EMBL" id="MCG4765529.1"/>
    </source>
</evidence>
<dbReference type="NCBIfam" id="TIGR01357">
    <property type="entry name" value="aroB"/>
    <property type="match status" value="1"/>
</dbReference>
<reference evidence="21" key="1">
    <citation type="submission" date="2021-02" db="EMBL/GenBank/DDBJ databases">
        <title>Metagenome-assembled genomes from human diarrheal sample B26.</title>
        <authorList>
            <person name="Ateba T.P."/>
            <person name="Alayande K.A."/>
            <person name="Mwanza M."/>
        </authorList>
    </citation>
    <scope>NUCLEOTIDE SEQUENCE</scope>
    <source>
        <strain evidence="21">06WH</strain>
    </source>
</reference>
<dbReference type="InterPro" id="IPR016037">
    <property type="entry name" value="DHQ_synth_AroB"/>
</dbReference>
<organism evidence="21 23">
    <name type="scientific">Fusicatenibacter saccharivorans</name>
    <dbReference type="NCBI Taxonomy" id="1150298"/>
    <lineage>
        <taxon>Bacteria</taxon>
        <taxon>Bacillati</taxon>
        <taxon>Bacillota</taxon>
        <taxon>Clostridia</taxon>
        <taxon>Lachnospirales</taxon>
        <taxon>Lachnospiraceae</taxon>
        <taxon>Fusicatenibacter</taxon>
    </lineage>
</organism>
<feature type="binding site" evidence="18">
    <location>
        <position position="189"/>
    </location>
    <ligand>
        <name>Zn(2+)</name>
        <dbReference type="ChEBI" id="CHEBI:29105"/>
    </ligand>
</feature>
<evidence type="ECO:0000256" key="6">
    <source>
        <dbReference type="ARBA" id="ARBA00005412"/>
    </source>
</evidence>
<dbReference type="PIRSF" id="PIRSF001455">
    <property type="entry name" value="DHQ_synth"/>
    <property type="match status" value="1"/>
</dbReference>
<name>A0A174KFV0_9FIRM</name>
<dbReference type="PANTHER" id="PTHR43622">
    <property type="entry name" value="3-DEHYDROQUINATE SYNTHASE"/>
    <property type="match status" value="1"/>
</dbReference>
<keyword evidence="9 18" id="KW-0963">Cytoplasm</keyword>
<dbReference type="STRING" id="1150298.ERS852406_02376"/>
<keyword evidence="13 18" id="KW-0862">Zinc</keyword>
<comment type="cofactor">
    <cofactor evidence="3">
        <name>Zn(2+)</name>
        <dbReference type="ChEBI" id="CHEBI:29105"/>
    </cofactor>
</comment>
<evidence type="ECO:0000256" key="13">
    <source>
        <dbReference type="ARBA" id="ARBA00022833"/>
    </source>
</evidence>
<evidence type="ECO:0000256" key="12">
    <source>
        <dbReference type="ARBA" id="ARBA00022741"/>
    </source>
</evidence>
<dbReference type="EMBL" id="JAKNFS010000010">
    <property type="protein sequence ID" value="MCG4765529.1"/>
    <property type="molecule type" value="Genomic_DNA"/>
</dbReference>